<feature type="compositionally biased region" description="Basic and acidic residues" evidence="1">
    <location>
        <begin position="1"/>
        <end position="36"/>
    </location>
</feature>
<proteinExistence type="predicted"/>
<gene>
    <name evidence="2" type="ORF">MEUPH1_LOCUS344</name>
</gene>
<protein>
    <submittedName>
        <fullName evidence="2">Uncharacterized protein</fullName>
    </submittedName>
</protein>
<reference evidence="2 3" key="1">
    <citation type="submission" date="2023-01" db="EMBL/GenBank/DDBJ databases">
        <authorList>
            <person name="Whitehead M."/>
        </authorList>
    </citation>
    <scope>NUCLEOTIDE SEQUENCE [LARGE SCALE GENOMIC DNA]</scope>
</reference>
<comment type="caution">
    <text evidence="2">The sequence shown here is derived from an EMBL/GenBank/DDBJ whole genome shotgun (WGS) entry which is preliminary data.</text>
</comment>
<name>A0AAV0VMV7_9HEMI</name>
<dbReference type="EMBL" id="CARXXK010000001">
    <property type="protein sequence ID" value="CAI6343021.1"/>
    <property type="molecule type" value="Genomic_DNA"/>
</dbReference>
<feature type="compositionally biased region" description="Polar residues" evidence="1">
    <location>
        <begin position="54"/>
        <end position="81"/>
    </location>
</feature>
<feature type="region of interest" description="Disordered" evidence="1">
    <location>
        <begin position="1"/>
        <end position="81"/>
    </location>
</feature>
<evidence type="ECO:0000256" key="1">
    <source>
        <dbReference type="SAM" id="MobiDB-lite"/>
    </source>
</evidence>
<organism evidence="2 3">
    <name type="scientific">Macrosiphum euphorbiae</name>
    <name type="common">potato aphid</name>
    <dbReference type="NCBI Taxonomy" id="13131"/>
    <lineage>
        <taxon>Eukaryota</taxon>
        <taxon>Metazoa</taxon>
        <taxon>Ecdysozoa</taxon>
        <taxon>Arthropoda</taxon>
        <taxon>Hexapoda</taxon>
        <taxon>Insecta</taxon>
        <taxon>Pterygota</taxon>
        <taxon>Neoptera</taxon>
        <taxon>Paraneoptera</taxon>
        <taxon>Hemiptera</taxon>
        <taxon>Sternorrhyncha</taxon>
        <taxon>Aphidomorpha</taxon>
        <taxon>Aphidoidea</taxon>
        <taxon>Aphididae</taxon>
        <taxon>Macrosiphini</taxon>
        <taxon>Macrosiphum</taxon>
    </lineage>
</organism>
<accession>A0AAV0VMV7</accession>
<keyword evidence="3" id="KW-1185">Reference proteome</keyword>
<dbReference type="AlphaFoldDB" id="A0AAV0VMV7"/>
<evidence type="ECO:0000313" key="2">
    <source>
        <dbReference type="EMBL" id="CAI6343021.1"/>
    </source>
</evidence>
<evidence type="ECO:0000313" key="3">
    <source>
        <dbReference type="Proteomes" id="UP001160148"/>
    </source>
</evidence>
<sequence length="81" mass="9245">MTAHNDGDRRKTGKPTTERREFQNIEGEFTRHETRGRLANQPGREDHERVFETGGQQSRVEKTTNAASGPSANNVFSYHKM</sequence>
<dbReference type="Proteomes" id="UP001160148">
    <property type="component" value="Unassembled WGS sequence"/>
</dbReference>